<proteinExistence type="predicted"/>
<evidence type="ECO:0000313" key="1">
    <source>
        <dbReference type="EMBL" id="MXQ54139.1"/>
    </source>
</evidence>
<dbReference type="AlphaFoldDB" id="A0A6I4VR78"/>
<dbReference type="EMBL" id="WUUL01000006">
    <property type="protein sequence ID" value="MXQ54139.1"/>
    <property type="molecule type" value="Genomic_DNA"/>
</dbReference>
<dbReference type="Proteomes" id="UP000430692">
    <property type="component" value="Unassembled WGS sequence"/>
</dbReference>
<keyword evidence="2" id="KW-1185">Reference proteome</keyword>
<evidence type="ECO:0000313" key="2">
    <source>
        <dbReference type="Proteomes" id="UP000430692"/>
    </source>
</evidence>
<accession>A0A6I4VR78</accession>
<sequence>MARSMMETDMESLEKMLKKLREEAETNIEPYNDQTPYSLGNILQEATKSFEE</sequence>
<name>A0A6I4VR78_9BACL</name>
<dbReference type="RefSeq" id="WP_160801497.1">
    <property type="nucleotide sequence ID" value="NZ_WUUL01000006.1"/>
</dbReference>
<reference evidence="1 2" key="1">
    <citation type="submission" date="2019-12" db="EMBL/GenBank/DDBJ databases">
        <title>Whole-genome analyses of novel actinobacteria.</title>
        <authorList>
            <person name="Sahin N."/>
            <person name="Saygin H."/>
        </authorList>
    </citation>
    <scope>NUCLEOTIDE SEQUENCE [LARGE SCALE GENOMIC DNA]</scope>
    <source>
        <strain evidence="1 2">KC615</strain>
    </source>
</reference>
<gene>
    <name evidence="1" type="ORF">GSM42_10515</name>
</gene>
<protein>
    <submittedName>
        <fullName evidence="1">Uncharacterized protein</fullName>
    </submittedName>
</protein>
<comment type="caution">
    <text evidence="1">The sequence shown here is derived from an EMBL/GenBank/DDBJ whole genome shotgun (WGS) entry which is preliminary data.</text>
</comment>
<organism evidence="1 2">
    <name type="scientific">Shimazuella alba</name>
    <dbReference type="NCBI Taxonomy" id="2690964"/>
    <lineage>
        <taxon>Bacteria</taxon>
        <taxon>Bacillati</taxon>
        <taxon>Bacillota</taxon>
        <taxon>Bacilli</taxon>
        <taxon>Bacillales</taxon>
        <taxon>Thermoactinomycetaceae</taxon>
        <taxon>Shimazuella</taxon>
    </lineage>
</organism>